<dbReference type="PANTHER" id="PTHR33577:SF9">
    <property type="entry name" value="PEROXIDASE STCC"/>
    <property type="match status" value="1"/>
</dbReference>
<evidence type="ECO:0000256" key="3">
    <source>
        <dbReference type="ARBA" id="ARBA00022617"/>
    </source>
</evidence>
<dbReference type="EMBL" id="JH711577">
    <property type="protein sequence ID" value="EIW82546.1"/>
    <property type="molecule type" value="Genomic_DNA"/>
</dbReference>
<reference evidence="11" key="1">
    <citation type="journal article" date="2012" name="Science">
        <title>The Paleozoic origin of enzymatic lignin decomposition reconstructed from 31 fungal genomes.</title>
        <authorList>
            <person name="Floudas D."/>
            <person name="Binder M."/>
            <person name="Riley R."/>
            <person name="Barry K."/>
            <person name="Blanchette R.A."/>
            <person name="Henrissat B."/>
            <person name="Martinez A.T."/>
            <person name="Otillar R."/>
            <person name="Spatafora J.W."/>
            <person name="Yadav J.S."/>
            <person name="Aerts A."/>
            <person name="Benoit I."/>
            <person name="Boyd A."/>
            <person name="Carlson A."/>
            <person name="Copeland A."/>
            <person name="Coutinho P.M."/>
            <person name="de Vries R.P."/>
            <person name="Ferreira P."/>
            <person name="Findley K."/>
            <person name="Foster B."/>
            <person name="Gaskell J."/>
            <person name="Glotzer D."/>
            <person name="Gorecki P."/>
            <person name="Heitman J."/>
            <person name="Hesse C."/>
            <person name="Hori C."/>
            <person name="Igarashi K."/>
            <person name="Jurgens J.A."/>
            <person name="Kallen N."/>
            <person name="Kersten P."/>
            <person name="Kohler A."/>
            <person name="Kuees U."/>
            <person name="Kumar T.K.A."/>
            <person name="Kuo A."/>
            <person name="LaButti K."/>
            <person name="Larrondo L.F."/>
            <person name="Lindquist E."/>
            <person name="Ling A."/>
            <person name="Lombard V."/>
            <person name="Lucas S."/>
            <person name="Lundell T."/>
            <person name="Martin R."/>
            <person name="McLaughlin D.J."/>
            <person name="Morgenstern I."/>
            <person name="Morin E."/>
            <person name="Murat C."/>
            <person name="Nagy L.G."/>
            <person name="Nolan M."/>
            <person name="Ohm R.A."/>
            <person name="Patyshakuliyeva A."/>
            <person name="Rokas A."/>
            <person name="Ruiz-Duenas F.J."/>
            <person name="Sabat G."/>
            <person name="Salamov A."/>
            <person name="Samejima M."/>
            <person name="Schmutz J."/>
            <person name="Slot J.C."/>
            <person name="St John F."/>
            <person name="Stenlid J."/>
            <person name="Sun H."/>
            <person name="Sun S."/>
            <person name="Syed K."/>
            <person name="Tsang A."/>
            <person name="Wiebenga A."/>
            <person name="Young D."/>
            <person name="Pisabarro A."/>
            <person name="Eastwood D.C."/>
            <person name="Martin F."/>
            <person name="Cullen D."/>
            <person name="Grigoriev I.V."/>
            <person name="Hibbett D.S."/>
        </authorList>
    </citation>
    <scope>NUCLEOTIDE SEQUENCE [LARGE SCALE GENOMIC DNA]</scope>
    <source>
        <strain evidence="11">RWD-64-598 SS2</strain>
    </source>
</reference>
<evidence type="ECO:0000256" key="2">
    <source>
        <dbReference type="ARBA" id="ARBA00022559"/>
    </source>
</evidence>
<evidence type="ECO:0000256" key="5">
    <source>
        <dbReference type="ARBA" id="ARBA00023002"/>
    </source>
</evidence>
<dbReference type="KEGG" id="cput:CONPUDRAFT_81461"/>
<feature type="domain" description="Heme haloperoxidase family profile" evidence="9">
    <location>
        <begin position="56"/>
        <end position="278"/>
    </location>
</feature>
<dbReference type="InterPro" id="IPR000028">
    <property type="entry name" value="Chloroperoxidase"/>
</dbReference>
<comment type="similarity">
    <text evidence="7">Belongs to the chloroperoxidase family.</text>
</comment>
<feature type="region of interest" description="Disordered" evidence="8">
    <location>
        <begin position="1"/>
        <end position="51"/>
    </location>
</feature>
<feature type="region of interest" description="Disordered" evidence="8">
    <location>
        <begin position="276"/>
        <end position="301"/>
    </location>
</feature>
<dbReference type="GeneID" id="19210246"/>
<gene>
    <name evidence="10" type="ORF">CONPUDRAFT_81461</name>
</gene>
<keyword evidence="2" id="KW-0575">Peroxidase</keyword>
<protein>
    <recommendedName>
        <fullName evidence="9">Heme haloperoxidase family profile domain-containing protein</fullName>
    </recommendedName>
</protein>
<dbReference type="PANTHER" id="PTHR33577">
    <property type="entry name" value="STERIGMATOCYSTIN BIOSYNTHESIS PEROXIDASE STCC-RELATED"/>
    <property type="match status" value="1"/>
</dbReference>
<dbReference type="RefSeq" id="XP_007767517.1">
    <property type="nucleotide sequence ID" value="XM_007769327.1"/>
</dbReference>
<evidence type="ECO:0000256" key="4">
    <source>
        <dbReference type="ARBA" id="ARBA00022723"/>
    </source>
</evidence>
<keyword evidence="4" id="KW-0479">Metal-binding</keyword>
<evidence type="ECO:0000313" key="10">
    <source>
        <dbReference type="EMBL" id="EIW82546.1"/>
    </source>
</evidence>
<sequence length="301" mass="33080">MSTLTATTLVSRHSKTPSSASTTQTLINDDTPSTSRTATPNEHQHDQGVKCPVTGQAHGFCPAQKTDSRSPCPALNALANHGYLPRNGQHIHVGQLIKALREGYNLTLPLASFLAVAACMLLGQFRSISLYDLSRHNLIEHDASVVHADATPGSEYAPTQVMRSLVTRLIRTIGHERTDRMTLDDIANIRVNREAETHVLDKMHAEIARGELTIALGVLGGKSAYEDGADIGAFREWLVEERFPEGWRPDHKQGLWGTYRATRRVDNKMQELRAALAEKKKSVSREGSMCESKDSPAVAKL</sequence>
<comment type="caution">
    <text evidence="10">The sequence shown here is derived from an EMBL/GenBank/DDBJ whole genome shotgun (WGS) entry which is preliminary data.</text>
</comment>
<accession>A0A5M3MTX2</accession>
<dbReference type="GO" id="GO:0004601">
    <property type="term" value="F:peroxidase activity"/>
    <property type="evidence" value="ECO:0007669"/>
    <property type="project" value="UniProtKB-KW"/>
</dbReference>
<dbReference type="Pfam" id="PF01328">
    <property type="entry name" value="Peroxidase_2"/>
    <property type="match status" value="1"/>
</dbReference>
<evidence type="ECO:0000256" key="1">
    <source>
        <dbReference type="ARBA" id="ARBA00001970"/>
    </source>
</evidence>
<keyword evidence="6" id="KW-0408">Iron</keyword>
<dbReference type="OrthoDB" id="407298at2759"/>
<evidence type="ECO:0000259" key="9">
    <source>
        <dbReference type="PROSITE" id="PS51405"/>
    </source>
</evidence>
<evidence type="ECO:0000313" key="11">
    <source>
        <dbReference type="Proteomes" id="UP000053558"/>
    </source>
</evidence>
<comment type="cofactor">
    <cofactor evidence="1">
        <name>heme b</name>
        <dbReference type="ChEBI" id="CHEBI:60344"/>
    </cofactor>
</comment>
<dbReference type="SUPFAM" id="SSF47571">
    <property type="entry name" value="Cloroperoxidase"/>
    <property type="match status" value="1"/>
</dbReference>
<evidence type="ECO:0000256" key="7">
    <source>
        <dbReference type="ARBA" id="ARBA00025795"/>
    </source>
</evidence>
<feature type="compositionally biased region" description="Polar residues" evidence="8">
    <location>
        <begin position="1"/>
        <end position="41"/>
    </location>
</feature>
<dbReference type="InterPro" id="IPR036851">
    <property type="entry name" value="Chloroperoxidase-like_sf"/>
</dbReference>
<dbReference type="GO" id="GO:0046872">
    <property type="term" value="F:metal ion binding"/>
    <property type="evidence" value="ECO:0007669"/>
    <property type="project" value="UniProtKB-KW"/>
</dbReference>
<dbReference type="Gene3D" id="1.10.489.10">
    <property type="entry name" value="Chloroperoxidase-like"/>
    <property type="match status" value="1"/>
</dbReference>
<keyword evidence="11" id="KW-1185">Reference proteome</keyword>
<evidence type="ECO:0000256" key="6">
    <source>
        <dbReference type="ARBA" id="ARBA00023004"/>
    </source>
</evidence>
<proteinExistence type="inferred from homology"/>
<organism evidence="10 11">
    <name type="scientific">Coniophora puteana (strain RWD-64-598)</name>
    <name type="common">Brown rot fungus</name>
    <dbReference type="NCBI Taxonomy" id="741705"/>
    <lineage>
        <taxon>Eukaryota</taxon>
        <taxon>Fungi</taxon>
        <taxon>Dikarya</taxon>
        <taxon>Basidiomycota</taxon>
        <taxon>Agaricomycotina</taxon>
        <taxon>Agaricomycetes</taxon>
        <taxon>Agaricomycetidae</taxon>
        <taxon>Boletales</taxon>
        <taxon>Coniophorineae</taxon>
        <taxon>Coniophoraceae</taxon>
        <taxon>Coniophora</taxon>
    </lineage>
</organism>
<dbReference type="PROSITE" id="PS51405">
    <property type="entry name" value="HEME_HALOPEROXIDASE"/>
    <property type="match status" value="1"/>
</dbReference>
<name>A0A5M3MTX2_CONPW</name>
<dbReference type="Proteomes" id="UP000053558">
    <property type="component" value="Unassembled WGS sequence"/>
</dbReference>
<evidence type="ECO:0000256" key="8">
    <source>
        <dbReference type="SAM" id="MobiDB-lite"/>
    </source>
</evidence>
<dbReference type="AlphaFoldDB" id="A0A5M3MTX2"/>
<keyword evidence="5" id="KW-0560">Oxidoreductase</keyword>
<keyword evidence="3" id="KW-0349">Heme</keyword>